<dbReference type="Pfam" id="PF00702">
    <property type="entry name" value="Hydrolase"/>
    <property type="match status" value="1"/>
</dbReference>
<dbReference type="SUPFAM" id="SSF56784">
    <property type="entry name" value="HAD-like"/>
    <property type="match status" value="1"/>
</dbReference>
<evidence type="ECO:0000313" key="2">
    <source>
        <dbReference type="Proteomes" id="UP000702544"/>
    </source>
</evidence>
<dbReference type="SFLD" id="SFLDS00003">
    <property type="entry name" value="Haloacid_Dehalogenase"/>
    <property type="match status" value="1"/>
</dbReference>
<dbReference type="Proteomes" id="UP000702544">
    <property type="component" value="Unassembled WGS sequence"/>
</dbReference>
<dbReference type="InterPro" id="IPR023214">
    <property type="entry name" value="HAD_sf"/>
</dbReference>
<dbReference type="PANTHER" id="PTHR18901">
    <property type="entry name" value="2-DEOXYGLUCOSE-6-PHOSPHATE PHOSPHATASE 2"/>
    <property type="match status" value="1"/>
</dbReference>
<dbReference type="PANTHER" id="PTHR18901:SF38">
    <property type="entry name" value="PSEUDOURIDINE-5'-PHOSPHATASE"/>
    <property type="match status" value="1"/>
</dbReference>
<dbReference type="InterPro" id="IPR023198">
    <property type="entry name" value="PGP-like_dom2"/>
</dbReference>
<sequence>MSEPIPPVDAIIFDCEGVVVDSEPVWDLGQAEFLRRHGRVYDRASIKPRLTGRSLLEGTRLLQEVCALEGGLEELTAERLAIVRELFADGVGFVWGFQEFFEDVRDAHRTALATALTPELLAVVDRRLGLADLFDDRIYDIETVGCRSKPHPDIFLHAAEQLGSDPRGCVVIEDAPQGIEAARRAGMATIALASTHRRDELADADMVVDSFAEISMAKGQPGSRR</sequence>
<protein>
    <submittedName>
        <fullName evidence="1">HAD family phosphatase</fullName>
    </submittedName>
</protein>
<dbReference type="NCBIfam" id="TIGR01509">
    <property type="entry name" value="HAD-SF-IA-v3"/>
    <property type="match status" value="1"/>
</dbReference>
<dbReference type="CDD" id="cd07505">
    <property type="entry name" value="HAD_BPGM-like"/>
    <property type="match status" value="1"/>
</dbReference>
<accession>A0AAE5C8W6</accession>
<dbReference type="SFLD" id="SFLDG01129">
    <property type="entry name" value="C1.5:_HAD__Beta-PGM__Phosphata"/>
    <property type="match status" value="1"/>
</dbReference>
<dbReference type="InterPro" id="IPR036412">
    <property type="entry name" value="HAD-like_sf"/>
</dbReference>
<dbReference type="EMBL" id="JAACAK010000049">
    <property type="protein sequence ID" value="NIR74866.1"/>
    <property type="molecule type" value="Genomic_DNA"/>
</dbReference>
<dbReference type="Gene3D" id="1.10.150.240">
    <property type="entry name" value="Putative phosphatase, domain 2"/>
    <property type="match status" value="1"/>
</dbReference>
<dbReference type="AlphaFoldDB" id="A0AAE5C8W6"/>
<gene>
    <name evidence="1" type="ORF">GWO12_07100</name>
</gene>
<reference evidence="1 2" key="1">
    <citation type="submission" date="2020-01" db="EMBL/GenBank/DDBJ databases">
        <title>Genomes assembled from Gulf of Kutch pelagic sediment metagenomes.</title>
        <authorList>
            <person name="Chandrashekar M."/>
            <person name="Mahajan M.S."/>
            <person name="Dave K.J."/>
            <person name="Vatsa P."/>
            <person name="Nathani N.M."/>
        </authorList>
    </citation>
    <scope>NUCLEOTIDE SEQUENCE [LARGE SCALE GENOMIC DNA]</scope>
    <source>
        <strain evidence="1">KS3-K002</strain>
    </source>
</reference>
<name>A0AAE5C8W6_9BACT</name>
<organism evidence="1 2">
    <name type="scientific">Candidatus Kutchimonas denitrificans</name>
    <dbReference type="NCBI Taxonomy" id="3056748"/>
    <lineage>
        <taxon>Bacteria</taxon>
        <taxon>Pseudomonadati</taxon>
        <taxon>Gemmatimonadota</taxon>
        <taxon>Gemmatimonadia</taxon>
        <taxon>Candidatus Palauibacterales</taxon>
        <taxon>Candidatus Palauibacteraceae</taxon>
        <taxon>Candidatus Kutchimonas</taxon>
    </lineage>
</organism>
<dbReference type="InterPro" id="IPR006439">
    <property type="entry name" value="HAD-SF_hydro_IA"/>
</dbReference>
<proteinExistence type="predicted"/>
<comment type="caution">
    <text evidence="1">The sequence shown here is derived from an EMBL/GenBank/DDBJ whole genome shotgun (WGS) entry which is preliminary data.</text>
</comment>
<dbReference type="Gene3D" id="3.40.50.1000">
    <property type="entry name" value="HAD superfamily/HAD-like"/>
    <property type="match status" value="1"/>
</dbReference>
<evidence type="ECO:0000313" key="1">
    <source>
        <dbReference type="EMBL" id="NIR74866.1"/>
    </source>
</evidence>